<dbReference type="InterPro" id="IPR011108">
    <property type="entry name" value="RMMBL"/>
</dbReference>
<dbReference type="Gene3D" id="3.60.15.10">
    <property type="entry name" value="Ribonuclease Z/Hydroxyacylglutathione hydrolase-like"/>
    <property type="match status" value="1"/>
</dbReference>
<proteinExistence type="predicted"/>
<organism evidence="2">
    <name type="scientific">marine sediment metagenome</name>
    <dbReference type="NCBI Taxonomy" id="412755"/>
    <lineage>
        <taxon>unclassified sequences</taxon>
        <taxon>metagenomes</taxon>
        <taxon>ecological metagenomes</taxon>
    </lineage>
</organism>
<comment type="caution">
    <text evidence="2">The sequence shown here is derived from an EMBL/GenBank/DDBJ whole genome shotgun (WGS) entry which is preliminary data.</text>
</comment>
<gene>
    <name evidence="2" type="ORF">S01H1_73043</name>
</gene>
<feature type="domain" description="Zn-dependent metallo-hydrolase RNA specificity" evidence="1">
    <location>
        <begin position="3"/>
        <end position="56"/>
    </location>
</feature>
<dbReference type="Pfam" id="PF07521">
    <property type="entry name" value="RMMBL"/>
    <property type="match status" value="1"/>
</dbReference>
<dbReference type="AlphaFoldDB" id="X0WBD9"/>
<evidence type="ECO:0000259" key="1">
    <source>
        <dbReference type="Pfam" id="PF07521"/>
    </source>
</evidence>
<evidence type="ECO:0000313" key="2">
    <source>
        <dbReference type="EMBL" id="GAG28269.1"/>
    </source>
</evidence>
<accession>X0WBD9</accession>
<dbReference type="EMBL" id="BARS01048780">
    <property type="protein sequence ID" value="GAG28269.1"/>
    <property type="molecule type" value="Genomic_DNA"/>
</dbReference>
<reference evidence="2" key="1">
    <citation type="journal article" date="2014" name="Front. Microbiol.">
        <title>High frequency of phylogenetically diverse reductive dehalogenase-homologous genes in deep subseafloor sedimentary metagenomes.</title>
        <authorList>
            <person name="Kawai M."/>
            <person name="Futagami T."/>
            <person name="Toyoda A."/>
            <person name="Takaki Y."/>
            <person name="Nishi S."/>
            <person name="Hori S."/>
            <person name="Arai W."/>
            <person name="Tsubouchi T."/>
            <person name="Morono Y."/>
            <person name="Uchiyama I."/>
            <person name="Ito T."/>
            <person name="Fujiyama A."/>
            <person name="Inagaki F."/>
            <person name="Takami H."/>
        </authorList>
    </citation>
    <scope>NUCLEOTIDE SEQUENCE</scope>
    <source>
        <strain evidence="2">Expedition CK06-06</strain>
    </source>
</reference>
<name>X0WBD9_9ZZZZ</name>
<dbReference type="SUPFAM" id="SSF56281">
    <property type="entry name" value="Metallo-hydrolase/oxidoreductase"/>
    <property type="match status" value="1"/>
</dbReference>
<dbReference type="Gene3D" id="3.40.50.10890">
    <property type="match status" value="1"/>
</dbReference>
<sequence length="61" mass="6672">EEIESNAKILFTSFSAHSDQNGLVSLVRTVGADKAVIIHGEPKAREKLATKLYDLGLRVSF</sequence>
<protein>
    <recommendedName>
        <fullName evidence="1">Zn-dependent metallo-hydrolase RNA specificity domain-containing protein</fullName>
    </recommendedName>
</protein>
<feature type="non-terminal residue" evidence="2">
    <location>
        <position position="1"/>
    </location>
</feature>
<dbReference type="InterPro" id="IPR036866">
    <property type="entry name" value="RibonucZ/Hydroxyglut_hydro"/>
</dbReference>